<dbReference type="GO" id="GO:0002098">
    <property type="term" value="P:tRNA wobble uridine modification"/>
    <property type="evidence" value="ECO:0007669"/>
    <property type="project" value="TreeGrafter"/>
</dbReference>
<dbReference type="PANTHER" id="PTHR42714:SF6">
    <property type="entry name" value="TRANSLATION INITIATION FACTOR IF-2"/>
    <property type="match status" value="1"/>
</dbReference>
<dbReference type="GO" id="GO:0005737">
    <property type="term" value="C:cytoplasm"/>
    <property type="evidence" value="ECO:0007669"/>
    <property type="project" value="TreeGrafter"/>
</dbReference>
<dbReference type="Gene3D" id="3.40.50.300">
    <property type="entry name" value="P-loop containing nucleotide triphosphate hydrolases"/>
    <property type="match status" value="1"/>
</dbReference>
<dbReference type="GO" id="GO:0005525">
    <property type="term" value="F:GTP binding"/>
    <property type="evidence" value="ECO:0007669"/>
    <property type="project" value="InterPro"/>
</dbReference>
<proteinExistence type="predicted"/>
<accession>A0A8J7G7Q3</accession>
<comment type="caution">
    <text evidence="2">The sequence shown here is derived from an EMBL/GenBank/DDBJ whole genome shotgun (WGS) entry which is preliminary data.</text>
</comment>
<dbReference type="RefSeq" id="WP_194562143.1">
    <property type="nucleotide sequence ID" value="NZ_JADKPV010000001.1"/>
</dbReference>
<name>A0A8J7G7Q3_9BACL</name>
<dbReference type="InterPro" id="IPR006073">
    <property type="entry name" value="GTP-bd"/>
</dbReference>
<dbReference type="CDD" id="cd00882">
    <property type="entry name" value="Ras_like_GTPase"/>
    <property type="match status" value="1"/>
</dbReference>
<organism evidence="2 3">
    <name type="scientific">Savagea serpentis</name>
    <dbReference type="NCBI Taxonomy" id="2785297"/>
    <lineage>
        <taxon>Bacteria</taxon>
        <taxon>Bacillati</taxon>
        <taxon>Bacillota</taxon>
        <taxon>Bacilli</taxon>
        <taxon>Bacillales</taxon>
        <taxon>Caryophanaceae</taxon>
        <taxon>Savagea</taxon>
    </lineage>
</organism>
<reference evidence="2" key="1">
    <citation type="submission" date="2020-11" db="EMBL/GenBank/DDBJ databases">
        <title>Multidrug resistant novel bacterium Savagea serpentis sp. nov., isolated from the scats of a vine snake (Ahaetulla nasuta).</title>
        <authorList>
            <person name="Venkata Ramana V."/>
            <person name="Vikas Patil S."/>
            <person name="Yogita Lugani V."/>
        </authorList>
    </citation>
    <scope>NUCLEOTIDE SEQUENCE</scope>
    <source>
        <strain evidence="2">SN6</strain>
    </source>
</reference>
<evidence type="ECO:0000313" key="2">
    <source>
        <dbReference type="EMBL" id="MBF4500718.1"/>
    </source>
</evidence>
<gene>
    <name evidence="2" type="ORF">IRY55_05010</name>
</gene>
<feature type="domain" description="G" evidence="1">
    <location>
        <begin position="6"/>
        <end position="129"/>
    </location>
</feature>
<dbReference type="InterPro" id="IPR027417">
    <property type="entry name" value="P-loop_NTPase"/>
</dbReference>
<evidence type="ECO:0000259" key="1">
    <source>
        <dbReference type="Pfam" id="PF01926"/>
    </source>
</evidence>
<dbReference type="SUPFAM" id="SSF52540">
    <property type="entry name" value="P-loop containing nucleoside triphosphate hydrolases"/>
    <property type="match status" value="1"/>
</dbReference>
<evidence type="ECO:0000313" key="3">
    <source>
        <dbReference type="Proteomes" id="UP000622653"/>
    </source>
</evidence>
<dbReference type="PANTHER" id="PTHR42714">
    <property type="entry name" value="TRNA MODIFICATION GTPASE GTPBP3"/>
    <property type="match status" value="1"/>
</dbReference>
<dbReference type="AlphaFoldDB" id="A0A8J7G7Q3"/>
<keyword evidence="3" id="KW-1185">Reference proteome</keyword>
<dbReference type="EMBL" id="JADKPV010000001">
    <property type="protein sequence ID" value="MBF4500718.1"/>
    <property type="molecule type" value="Genomic_DNA"/>
</dbReference>
<protein>
    <submittedName>
        <fullName evidence="2">GTPase domain-containing protein</fullName>
    </submittedName>
</protein>
<dbReference type="GO" id="GO:0030488">
    <property type="term" value="P:tRNA methylation"/>
    <property type="evidence" value="ECO:0007669"/>
    <property type="project" value="TreeGrafter"/>
</dbReference>
<dbReference type="Pfam" id="PF01926">
    <property type="entry name" value="MMR_HSR1"/>
    <property type="match status" value="1"/>
</dbReference>
<sequence length="364" mass="41655">METVNILILGKSGVGKSSLLNYLFEENVRETGIGRPVTAEGFFKEQKVLQGVPITLIDSWGMEAGKSDVWFQQFAHFLREHGAEQRVEEWIHIALYCIDAQGARIEPFEVDVLNRLREAGIEVVVALTKSGGVEEAQLAQLEKTIKQQVAEQMTIVRVNSVEMTLLTGETLQYFGKEQLLATIRQNYFKSLRHQLPIRIEYVMKERVELVKRAMLQADSRKEAEKIATYSLEHFYETITSRVIQEELGAVFQLYNNQLNILFGNSSVAITDMEAFWKEVKEWTVQIVEAVQKVMKGIAIVLLPLLSIPYYTAKGISKLWQTKKKLAERYEEQADELIREAMPSIRSLIERNIDLLEEKTRGVQG</sequence>
<dbReference type="Proteomes" id="UP000622653">
    <property type="component" value="Unassembled WGS sequence"/>
</dbReference>